<dbReference type="PANTHER" id="PTHR47356">
    <property type="entry name" value="FAD-DEPENDENT MONOOXYGENASE ASQG-RELATED"/>
    <property type="match status" value="1"/>
</dbReference>
<keyword evidence="5" id="KW-0812">Transmembrane</keyword>
<evidence type="ECO:0000256" key="3">
    <source>
        <dbReference type="ARBA" id="ARBA00007992"/>
    </source>
</evidence>
<dbReference type="OrthoDB" id="2431938at2759"/>
<dbReference type="GO" id="GO:0016020">
    <property type="term" value="C:membrane"/>
    <property type="evidence" value="ECO:0007669"/>
    <property type="project" value="UniProtKB-SubCell"/>
</dbReference>
<evidence type="ECO:0000256" key="5">
    <source>
        <dbReference type="ARBA" id="ARBA00022692"/>
    </source>
</evidence>
<dbReference type="GO" id="GO:0071949">
    <property type="term" value="F:FAD binding"/>
    <property type="evidence" value="ECO:0007669"/>
    <property type="project" value="InterPro"/>
</dbReference>
<evidence type="ECO:0000313" key="13">
    <source>
        <dbReference type="Proteomes" id="UP000738349"/>
    </source>
</evidence>
<proteinExistence type="inferred from homology"/>
<dbReference type="GO" id="GO:0004497">
    <property type="term" value="F:monooxygenase activity"/>
    <property type="evidence" value="ECO:0007669"/>
    <property type="project" value="UniProtKB-KW"/>
</dbReference>
<comment type="cofactor">
    <cofactor evidence="1">
        <name>FAD</name>
        <dbReference type="ChEBI" id="CHEBI:57692"/>
    </cofactor>
</comment>
<evidence type="ECO:0000256" key="9">
    <source>
        <dbReference type="ARBA" id="ARBA00023033"/>
    </source>
</evidence>
<keyword evidence="8" id="KW-0560">Oxidoreductase</keyword>
<dbReference type="Proteomes" id="UP000738349">
    <property type="component" value="Unassembled WGS sequence"/>
</dbReference>
<dbReference type="EMBL" id="JAGMUV010000002">
    <property type="protein sequence ID" value="KAH7171384.1"/>
    <property type="molecule type" value="Genomic_DNA"/>
</dbReference>
<reference evidence="12" key="1">
    <citation type="journal article" date="2021" name="Nat. Commun.">
        <title>Genetic determinants of endophytism in the Arabidopsis root mycobiome.</title>
        <authorList>
            <person name="Mesny F."/>
            <person name="Miyauchi S."/>
            <person name="Thiergart T."/>
            <person name="Pickel B."/>
            <person name="Atanasova L."/>
            <person name="Karlsson M."/>
            <person name="Huettel B."/>
            <person name="Barry K.W."/>
            <person name="Haridas S."/>
            <person name="Chen C."/>
            <person name="Bauer D."/>
            <person name="Andreopoulos W."/>
            <person name="Pangilinan J."/>
            <person name="LaButti K."/>
            <person name="Riley R."/>
            <person name="Lipzen A."/>
            <person name="Clum A."/>
            <person name="Drula E."/>
            <person name="Henrissat B."/>
            <person name="Kohler A."/>
            <person name="Grigoriev I.V."/>
            <person name="Martin F.M."/>
            <person name="Hacquard S."/>
        </authorList>
    </citation>
    <scope>NUCLEOTIDE SEQUENCE</scope>
    <source>
        <strain evidence="12">MPI-CAGE-AT-0147</strain>
    </source>
</reference>
<dbReference type="InterPro" id="IPR050562">
    <property type="entry name" value="FAD_mOase_fung"/>
</dbReference>
<dbReference type="AlphaFoldDB" id="A0A9P9FS68"/>
<keyword evidence="6" id="KW-0274">FAD</keyword>
<dbReference type="SUPFAM" id="SSF51905">
    <property type="entry name" value="FAD/NAD(P)-binding domain"/>
    <property type="match status" value="1"/>
</dbReference>
<evidence type="ECO:0000256" key="7">
    <source>
        <dbReference type="ARBA" id="ARBA00022989"/>
    </source>
</evidence>
<feature type="domain" description="FAD-binding" evidence="11">
    <location>
        <begin position="7"/>
        <end position="334"/>
    </location>
</feature>
<evidence type="ECO:0000256" key="6">
    <source>
        <dbReference type="ARBA" id="ARBA00022827"/>
    </source>
</evidence>
<keyword evidence="9" id="KW-0503">Monooxygenase</keyword>
<comment type="caution">
    <text evidence="12">The sequence shown here is derived from an EMBL/GenBank/DDBJ whole genome shotgun (WGS) entry which is preliminary data.</text>
</comment>
<evidence type="ECO:0000313" key="12">
    <source>
        <dbReference type="EMBL" id="KAH7171384.1"/>
    </source>
</evidence>
<evidence type="ECO:0000256" key="8">
    <source>
        <dbReference type="ARBA" id="ARBA00023002"/>
    </source>
</evidence>
<keyword evidence="10" id="KW-0472">Membrane</keyword>
<comment type="similarity">
    <text evidence="3">Belongs to the paxM FAD-dependent monooxygenase family.</text>
</comment>
<dbReference type="Gene3D" id="3.50.50.60">
    <property type="entry name" value="FAD/NAD(P)-binding domain"/>
    <property type="match status" value="1"/>
</dbReference>
<evidence type="ECO:0000256" key="1">
    <source>
        <dbReference type="ARBA" id="ARBA00001974"/>
    </source>
</evidence>
<organism evidence="12 13">
    <name type="scientific">Dactylonectria macrodidyma</name>
    <dbReference type="NCBI Taxonomy" id="307937"/>
    <lineage>
        <taxon>Eukaryota</taxon>
        <taxon>Fungi</taxon>
        <taxon>Dikarya</taxon>
        <taxon>Ascomycota</taxon>
        <taxon>Pezizomycotina</taxon>
        <taxon>Sordariomycetes</taxon>
        <taxon>Hypocreomycetidae</taxon>
        <taxon>Hypocreales</taxon>
        <taxon>Nectriaceae</taxon>
        <taxon>Dactylonectria</taxon>
    </lineage>
</organism>
<name>A0A9P9FS68_9HYPO</name>
<gene>
    <name evidence="12" type="ORF">EDB81DRAFT_865238</name>
</gene>
<protein>
    <recommendedName>
        <fullName evidence="11">FAD-binding domain-containing protein</fullName>
    </recommendedName>
</protein>
<dbReference type="Pfam" id="PF01494">
    <property type="entry name" value="FAD_binding_3"/>
    <property type="match status" value="1"/>
</dbReference>
<evidence type="ECO:0000256" key="2">
    <source>
        <dbReference type="ARBA" id="ARBA00004370"/>
    </source>
</evidence>
<keyword evidence="13" id="KW-1185">Reference proteome</keyword>
<sequence length="444" mass="49998">MGPDNFRVIVVGGGPSGLTAAHALHLANINFVVLERRENIIEDLGASLVLAAPSLRVMHQFGILKELLAIGREIDITKSFDVEGRAFKNSTKIQLMRKNHGSCPVAFHRAHLVEVLYNRLPAQAKANIHPRKSLSDIESFEDGVRVTCTDGSVYEGSIVIGADGVHSKTRRLMRKLALQADPSRDWDLEEPFVSSYKCMWASFLRPSEESGQNYDTQHKDRSLMYITGHERSWVFLYKKLPEPTQERAFYSQRDMNGFATEFEDFPVNETLKLRDLWEKRITTGMANLEEGLATHWSFGRVVLVGDACHKFTPNAGLGLNNGIQDVVMLCNGLRDAICTDPLGRPSQSSLAHMFEAYQETRQKMVKSDALRSAGITRMHAWESLPYYLMSKYVMSWTLVDHFMLDVLAARAISQAFVLNYVPGEEILEGKVPWKHPIPSCAEKV</sequence>
<comment type="subcellular location">
    <subcellularLocation>
        <location evidence="2">Membrane</location>
    </subcellularLocation>
</comment>
<evidence type="ECO:0000256" key="4">
    <source>
        <dbReference type="ARBA" id="ARBA00022630"/>
    </source>
</evidence>
<evidence type="ECO:0000256" key="10">
    <source>
        <dbReference type="ARBA" id="ARBA00023136"/>
    </source>
</evidence>
<dbReference type="InterPro" id="IPR036188">
    <property type="entry name" value="FAD/NAD-bd_sf"/>
</dbReference>
<dbReference type="PANTHER" id="PTHR47356:SF2">
    <property type="entry name" value="FAD-BINDING DOMAIN-CONTAINING PROTEIN-RELATED"/>
    <property type="match status" value="1"/>
</dbReference>
<evidence type="ECO:0000259" key="11">
    <source>
        <dbReference type="Pfam" id="PF01494"/>
    </source>
</evidence>
<dbReference type="PRINTS" id="PR00420">
    <property type="entry name" value="RNGMNOXGNASE"/>
</dbReference>
<dbReference type="InterPro" id="IPR002938">
    <property type="entry name" value="FAD-bd"/>
</dbReference>
<keyword evidence="7" id="KW-1133">Transmembrane helix</keyword>
<accession>A0A9P9FS68</accession>
<keyword evidence="4" id="KW-0285">Flavoprotein</keyword>